<comment type="caution">
    <text evidence="4">The sequence shown here is derived from an EMBL/GenBank/DDBJ whole genome shotgun (WGS) entry which is preliminary data.</text>
</comment>
<evidence type="ECO:0000256" key="2">
    <source>
        <dbReference type="ARBA" id="ARBA00022598"/>
    </source>
</evidence>
<dbReference type="InterPro" id="IPR042099">
    <property type="entry name" value="ANL_N_sf"/>
</dbReference>
<dbReference type="EMBL" id="VJMJ01000140">
    <property type="protein sequence ID" value="KAF0731721.1"/>
    <property type="molecule type" value="Genomic_DNA"/>
</dbReference>
<dbReference type="Proteomes" id="UP000481153">
    <property type="component" value="Unassembled WGS sequence"/>
</dbReference>
<dbReference type="Gene3D" id="3.40.50.12780">
    <property type="entry name" value="N-terminal domain of ligase-like"/>
    <property type="match status" value="1"/>
</dbReference>
<dbReference type="GO" id="GO:0031956">
    <property type="term" value="F:medium-chain fatty acid-CoA ligase activity"/>
    <property type="evidence" value="ECO:0007669"/>
    <property type="project" value="TreeGrafter"/>
</dbReference>
<gene>
    <name evidence="4" type="ORF">Ae201684_011025</name>
</gene>
<keyword evidence="5" id="KW-1185">Reference proteome</keyword>
<dbReference type="AlphaFoldDB" id="A0A6G0WW75"/>
<dbReference type="VEuPathDB" id="FungiDB:AeMF1_013529"/>
<feature type="domain" description="AMP-dependent synthetase/ligase" evidence="3">
    <location>
        <begin position="32"/>
        <end position="259"/>
    </location>
</feature>
<evidence type="ECO:0000313" key="4">
    <source>
        <dbReference type="EMBL" id="KAF0731721.1"/>
    </source>
</evidence>
<dbReference type="InterPro" id="IPR000873">
    <property type="entry name" value="AMP-dep_synth/lig_dom"/>
</dbReference>
<evidence type="ECO:0000313" key="5">
    <source>
        <dbReference type="Proteomes" id="UP000481153"/>
    </source>
</evidence>
<accession>A0A6G0WW75</accession>
<dbReference type="SUPFAM" id="SSF56801">
    <property type="entry name" value="Acetyl-CoA synthetase-like"/>
    <property type="match status" value="1"/>
</dbReference>
<evidence type="ECO:0000259" key="3">
    <source>
        <dbReference type="Pfam" id="PF00501"/>
    </source>
</evidence>
<dbReference type="PANTHER" id="PTHR43201">
    <property type="entry name" value="ACYL-COA SYNTHETASE"/>
    <property type="match status" value="1"/>
</dbReference>
<sequence>MNSLFVRSVRARASIASGLRAKQFSTVGAALEKAVEALPHREAVRAFAKVDRDDDLRWSYAEFNRYVDELTNGFLELKFNKGDTLALWLPNNAENLVAQFAAAKAGLTIAAVDPTIDTVDELAFVIKDSKAVALLFDPKNNSNDPTSVANQVFGQQGFHGSLHTVITTAIDPVYDFLQFRHILVNALEPHHSRQREAEINESTPLVVPYLRKNGGNPTRGTVLTHGDVLKKAKQIADSVKLTSNDKIVSTELTPGFVVGSVAAALKQSMVVIASPDLYDHAVKLESPNVVADKTADLKRLI</sequence>
<reference evidence="4 5" key="1">
    <citation type="submission" date="2019-07" db="EMBL/GenBank/DDBJ databases">
        <title>Genomics analysis of Aphanomyces spp. identifies a new class of oomycete effector associated with host adaptation.</title>
        <authorList>
            <person name="Gaulin E."/>
        </authorList>
    </citation>
    <scope>NUCLEOTIDE SEQUENCE [LARGE SCALE GENOMIC DNA]</scope>
    <source>
        <strain evidence="4 5">ATCC 201684</strain>
    </source>
</reference>
<dbReference type="PANTHER" id="PTHR43201:SF5">
    <property type="entry name" value="MEDIUM-CHAIN ACYL-COA LIGASE ACSF2, MITOCHONDRIAL"/>
    <property type="match status" value="1"/>
</dbReference>
<proteinExistence type="inferred from homology"/>
<comment type="similarity">
    <text evidence="1">Belongs to the ATP-dependent AMP-binding enzyme family.</text>
</comment>
<protein>
    <recommendedName>
        <fullName evidence="3">AMP-dependent synthetase/ligase domain-containing protein</fullName>
    </recommendedName>
</protein>
<evidence type="ECO:0000256" key="1">
    <source>
        <dbReference type="ARBA" id="ARBA00006432"/>
    </source>
</evidence>
<organism evidence="4 5">
    <name type="scientific">Aphanomyces euteiches</name>
    <dbReference type="NCBI Taxonomy" id="100861"/>
    <lineage>
        <taxon>Eukaryota</taxon>
        <taxon>Sar</taxon>
        <taxon>Stramenopiles</taxon>
        <taxon>Oomycota</taxon>
        <taxon>Saprolegniomycetes</taxon>
        <taxon>Saprolegniales</taxon>
        <taxon>Verrucalvaceae</taxon>
        <taxon>Aphanomyces</taxon>
    </lineage>
</organism>
<dbReference type="Pfam" id="PF00501">
    <property type="entry name" value="AMP-binding"/>
    <property type="match status" value="1"/>
</dbReference>
<keyword evidence="2" id="KW-0436">Ligase</keyword>
<dbReference type="GO" id="GO:0006631">
    <property type="term" value="P:fatty acid metabolic process"/>
    <property type="evidence" value="ECO:0007669"/>
    <property type="project" value="TreeGrafter"/>
</dbReference>
<name>A0A6G0WW75_9STRA</name>